<gene>
    <name evidence="1" type="ORF">JI435_146630</name>
</gene>
<dbReference type="EMBL" id="CP069042">
    <property type="protein sequence ID" value="QRD06092.1"/>
    <property type="molecule type" value="Genomic_DNA"/>
</dbReference>
<name>A0A7U2NPW5_PHANO</name>
<proteinExistence type="predicted"/>
<keyword evidence="2" id="KW-1185">Reference proteome</keyword>
<evidence type="ECO:0000313" key="2">
    <source>
        <dbReference type="Proteomes" id="UP000663193"/>
    </source>
</evidence>
<dbReference type="AlphaFoldDB" id="A0A7U2NPW5"/>
<dbReference type="RefSeq" id="XP_001804846.1">
    <property type="nucleotide sequence ID" value="XM_001804794.1"/>
</dbReference>
<sequence>MSAQSLFPYKHIVLRPHLIPAINLFFPRNQRNRYYDRFSCFFVAKTCKHPINVSAYLSSRIRAHLHRLQHHHYATHLLSLKLVNESVMSDVTRNRPDPVPISASSKGLSEELYGCGLAFLQKAAFLSAPASLLGMTCFFSPKTWMQKSDDPPGQTKT</sequence>
<dbReference type="KEGG" id="pno:SNOG_14663"/>
<organism evidence="1 2">
    <name type="scientific">Phaeosphaeria nodorum (strain SN15 / ATCC MYA-4574 / FGSC 10173)</name>
    <name type="common">Glume blotch fungus</name>
    <name type="synonym">Parastagonospora nodorum</name>
    <dbReference type="NCBI Taxonomy" id="321614"/>
    <lineage>
        <taxon>Eukaryota</taxon>
        <taxon>Fungi</taxon>
        <taxon>Dikarya</taxon>
        <taxon>Ascomycota</taxon>
        <taxon>Pezizomycotina</taxon>
        <taxon>Dothideomycetes</taxon>
        <taxon>Pleosporomycetidae</taxon>
        <taxon>Pleosporales</taxon>
        <taxon>Pleosporineae</taxon>
        <taxon>Phaeosphaeriaceae</taxon>
        <taxon>Parastagonospora</taxon>
    </lineage>
</organism>
<dbReference type="VEuPathDB" id="FungiDB:JI435_146630"/>
<protein>
    <submittedName>
        <fullName evidence="1">Uncharacterized protein</fullName>
    </submittedName>
</protein>
<accession>A0A7U2NPW5</accession>
<reference evidence="2" key="1">
    <citation type="journal article" date="2021" name="BMC Genomics">
        <title>Chromosome-level genome assembly and manually-curated proteome of model necrotroph Parastagonospora nodorum Sn15 reveals a genome-wide trove of candidate effector homologs, and redundancy of virulence-related functions within an accessory chromosome.</title>
        <authorList>
            <person name="Bertazzoni S."/>
            <person name="Jones D.A.B."/>
            <person name="Phan H.T."/>
            <person name="Tan K.-C."/>
            <person name="Hane J.K."/>
        </authorList>
    </citation>
    <scope>NUCLEOTIDE SEQUENCE [LARGE SCALE GENOMIC DNA]</scope>
    <source>
        <strain evidence="2">SN15 / ATCC MYA-4574 / FGSC 10173)</strain>
    </source>
</reference>
<evidence type="ECO:0000313" key="1">
    <source>
        <dbReference type="EMBL" id="QRD06092.1"/>
    </source>
</evidence>
<dbReference type="Proteomes" id="UP000663193">
    <property type="component" value="Chromosome 20"/>
</dbReference>